<feature type="compositionally biased region" description="Polar residues" evidence="3">
    <location>
        <begin position="264"/>
        <end position="288"/>
    </location>
</feature>
<feature type="compositionally biased region" description="Basic and acidic residues" evidence="3">
    <location>
        <begin position="813"/>
        <end position="825"/>
    </location>
</feature>
<dbReference type="CDD" id="cd22970">
    <property type="entry name" value="DD_NDKH5-like"/>
    <property type="match status" value="1"/>
</dbReference>
<comment type="caution">
    <text evidence="5">The sequence shown here is derived from an EMBL/GenBank/DDBJ whole genome shotgun (WGS) entry which is preliminary data.</text>
</comment>
<dbReference type="SMART" id="SM00562">
    <property type="entry name" value="NDK"/>
    <property type="match status" value="1"/>
</dbReference>
<feature type="compositionally biased region" description="Basic and acidic residues" evidence="3">
    <location>
        <begin position="467"/>
        <end position="486"/>
    </location>
</feature>
<dbReference type="Gene3D" id="3.30.70.141">
    <property type="entry name" value="Nucleoside diphosphate kinase-like domain"/>
    <property type="match status" value="1"/>
</dbReference>
<feature type="compositionally biased region" description="Basic and acidic residues" evidence="3">
    <location>
        <begin position="289"/>
        <end position="302"/>
    </location>
</feature>
<evidence type="ECO:0000256" key="3">
    <source>
        <dbReference type="SAM" id="MobiDB-lite"/>
    </source>
</evidence>
<protein>
    <recommendedName>
        <fullName evidence="4">Nucleoside diphosphate kinase-like domain-containing protein</fullName>
    </recommendedName>
</protein>
<feature type="compositionally biased region" description="Basic and acidic residues" evidence="3">
    <location>
        <begin position="360"/>
        <end position="370"/>
    </location>
</feature>
<feature type="compositionally biased region" description="Basic and acidic residues" evidence="3">
    <location>
        <begin position="495"/>
        <end position="505"/>
    </location>
</feature>
<feature type="compositionally biased region" description="Polar residues" evidence="3">
    <location>
        <begin position="631"/>
        <end position="641"/>
    </location>
</feature>
<feature type="compositionally biased region" description="Polar residues" evidence="3">
    <location>
        <begin position="371"/>
        <end position="393"/>
    </location>
</feature>
<feature type="compositionally biased region" description="Basic and acidic residues" evidence="3">
    <location>
        <begin position="642"/>
        <end position="665"/>
    </location>
</feature>
<dbReference type="AlphaFoldDB" id="A0AAW1UQF8"/>
<evidence type="ECO:0000256" key="1">
    <source>
        <dbReference type="ARBA" id="ARBA00008142"/>
    </source>
</evidence>
<dbReference type="PROSITE" id="PS51374">
    <property type="entry name" value="NDPK_LIKE"/>
    <property type="match status" value="1"/>
</dbReference>
<organism evidence="5 6">
    <name type="scientific">Henosepilachna vigintioctopunctata</name>
    <dbReference type="NCBI Taxonomy" id="420089"/>
    <lineage>
        <taxon>Eukaryota</taxon>
        <taxon>Metazoa</taxon>
        <taxon>Ecdysozoa</taxon>
        <taxon>Arthropoda</taxon>
        <taxon>Hexapoda</taxon>
        <taxon>Insecta</taxon>
        <taxon>Pterygota</taxon>
        <taxon>Neoptera</taxon>
        <taxon>Endopterygota</taxon>
        <taxon>Coleoptera</taxon>
        <taxon>Polyphaga</taxon>
        <taxon>Cucujiformia</taxon>
        <taxon>Coccinelloidea</taxon>
        <taxon>Coccinellidae</taxon>
        <taxon>Epilachninae</taxon>
        <taxon>Epilachnini</taxon>
        <taxon>Henosepilachna</taxon>
    </lineage>
</organism>
<evidence type="ECO:0000313" key="5">
    <source>
        <dbReference type="EMBL" id="KAK9882076.1"/>
    </source>
</evidence>
<dbReference type="InterPro" id="IPR036850">
    <property type="entry name" value="NDK-like_dom_sf"/>
</dbReference>
<dbReference type="GO" id="GO:0005929">
    <property type="term" value="C:cilium"/>
    <property type="evidence" value="ECO:0007669"/>
    <property type="project" value="TreeGrafter"/>
</dbReference>
<dbReference type="Pfam" id="PF00334">
    <property type="entry name" value="NDK"/>
    <property type="match status" value="1"/>
</dbReference>
<feature type="region of interest" description="Disordered" evidence="3">
    <location>
        <begin position="806"/>
        <end position="825"/>
    </location>
</feature>
<feature type="compositionally biased region" description="Polar residues" evidence="3">
    <location>
        <begin position="407"/>
        <end position="451"/>
    </location>
</feature>
<dbReference type="InterPro" id="IPR007858">
    <property type="entry name" value="Dpy-30_motif"/>
</dbReference>
<feature type="domain" description="Nucleoside diphosphate kinase-like" evidence="4">
    <location>
        <begin position="939"/>
        <end position="1078"/>
    </location>
</feature>
<evidence type="ECO:0000259" key="4">
    <source>
        <dbReference type="SMART" id="SM00562"/>
    </source>
</evidence>
<dbReference type="EMBL" id="JARQZJ010000072">
    <property type="protein sequence ID" value="KAK9882076.1"/>
    <property type="molecule type" value="Genomic_DNA"/>
</dbReference>
<dbReference type="Pfam" id="PF05186">
    <property type="entry name" value="Dpy-30"/>
    <property type="match status" value="1"/>
</dbReference>
<evidence type="ECO:0000313" key="6">
    <source>
        <dbReference type="Proteomes" id="UP001431783"/>
    </source>
</evidence>
<dbReference type="Gene3D" id="1.20.890.10">
    <property type="entry name" value="cAMP-dependent protein kinase regulatory subunit, dimerization-anchoring domain"/>
    <property type="match status" value="1"/>
</dbReference>
<dbReference type="PANTHER" id="PTHR46161">
    <property type="entry name" value="NUCLEOSIDE DIPHOSPHATE KINASE"/>
    <property type="match status" value="1"/>
</dbReference>
<comment type="similarity">
    <text evidence="1 2">Belongs to the NDK family.</text>
</comment>
<dbReference type="GO" id="GO:0003341">
    <property type="term" value="P:cilium movement"/>
    <property type="evidence" value="ECO:0007669"/>
    <property type="project" value="TreeGrafter"/>
</dbReference>
<dbReference type="InterPro" id="IPR034907">
    <property type="entry name" value="NDK-like_dom"/>
</dbReference>
<feature type="region of interest" description="Disordered" evidence="3">
    <location>
        <begin position="252"/>
        <end position="665"/>
    </location>
</feature>
<feature type="compositionally biased region" description="Basic and acidic residues" evidence="3">
    <location>
        <begin position="513"/>
        <end position="532"/>
    </location>
</feature>
<feature type="compositionally biased region" description="Low complexity" evidence="3">
    <location>
        <begin position="618"/>
        <end position="630"/>
    </location>
</feature>
<feature type="compositionally biased region" description="Basic and acidic residues" evidence="3">
    <location>
        <begin position="394"/>
        <end position="406"/>
    </location>
</feature>
<dbReference type="Proteomes" id="UP001431783">
    <property type="component" value="Unassembled WGS sequence"/>
</dbReference>
<proteinExistence type="inferred from homology"/>
<evidence type="ECO:0000256" key="2">
    <source>
        <dbReference type="PROSITE-ProRule" id="PRU00706"/>
    </source>
</evidence>
<dbReference type="PANTHER" id="PTHR46161:SF1">
    <property type="entry name" value="NUCLEOSIDE DIPHOSPHATE KINASE HOMOLOG 5"/>
    <property type="match status" value="1"/>
</dbReference>
<feature type="compositionally biased region" description="Polar residues" evidence="3">
    <location>
        <begin position="577"/>
        <end position="592"/>
    </location>
</feature>
<feature type="compositionally biased region" description="Basic and acidic residues" evidence="3">
    <location>
        <begin position="252"/>
        <end position="263"/>
    </location>
</feature>
<reference evidence="5 6" key="1">
    <citation type="submission" date="2023-03" db="EMBL/GenBank/DDBJ databases">
        <title>Genome insight into feeding habits of ladybird beetles.</title>
        <authorList>
            <person name="Li H.-S."/>
            <person name="Huang Y.-H."/>
            <person name="Pang H."/>
        </authorList>
    </citation>
    <scope>NUCLEOTIDE SEQUENCE [LARGE SCALE GENOMIC DNA]</scope>
    <source>
        <strain evidence="5">SYSU_2023b</strain>
        <tissue evidence="5">Whole body</tissue>
    </source>
</reference>
<keyword evidence="6" id="KW-1185">Reference proteome</keyword>
<dbReference type="GO" id="GO:1902176">
    <property type="term" value="P:negative regulation of oxidative stress-induced intrinsic apoptotic signaling pathway"/>
    <property type="evidence" value="ECO:0007669"/>
    <property type="project" value="TreeGrafter"/>
</dbReference>
<accession>A0AAW1UQF8</accession>
<sequence length="1141" mass="130192">MDKDEKVVHNCCFSKSALCVRSKCKGVEYDPRSYCHNICANPHHVCGETTCKKFVKKDKEEEKYKICFPSQSCRLTRRFGPEQSDSHDTLIIEGNWKDPNDAITNMQTTEKNDYDPKQERKKLEENAHEKAKILLNELALYLNDDQLSRVISLGGSEICPCCACRVCKCDQMEECKLEKTKATKTHKKILPPGTENTKITQHINRTSSSDEMKTQGIYDGEWNMQYEREEYPFSNFEEPRDDVQMNEIKVQNKEMRYHNKTENSRIIQGQMPNSGSIENKQSKSQKSNTENEIHNDDRKKIETNNPASKFVDEQSNKDTNIQNRKKSSEESIRNSSDGNIRDKKDTKKKNPNTNTQKGKKVQDKMNDNSKIDGTNDNTSSIDESTSKSKMQSHAKTENPGHVKDSEQNLNSGFSGQIENTNKSSNPESEIQNDNVTKTDRNNPGSNVAQTQSHKDTKSSGSIENIENPEKMTHKENETQKDNRVKIETNNPGDNVIDRQSHKDTKNPSSNENQKMDQTRIHNSGGDDQKNLKDPSLNENQEKVKRGIQTFSATNKIKFKGPNLNRSKGLAGGMPTSEHYNQNENTVGGNNPRRSIDQIEEDSTSNRKSDGFQSQPGPNNEDNLNENSVNNQLPTESYNSETKSTKEEVDEYNSKNETDNKNIVETRFSTDKSATFQDTFPVPDSTFSQEHVTETQESPQNVIFNGEGYKPEAIDVAEMENEESLDGLNRKVNNTEPDFKPQMNNVQKSIRDTAVLQISKFNKKPIKNPPITTPKAVINPQQRIDSDEFVEHVAWQSQSLGELIPKEVLSNNDDTSKKRLSDHHNESSLEHKMDYNFVPYTDICNCLPGYCSCGKQHYLFQKIEEKEDSVIIPPSPPNRESKGTFFKGSFSYASSCSCDHDSSYGKSANPKLSRVEVVAFPPEKPMRTLKSGKSCKPPRYQRTILIVKPEAVRFKDVILRTISKEGLDIIDQRFVHLTPEQVSEIYTENYGSSYFALFVQQMSSSPILVLSIGGFNSIERWNQLIGEEKMIPTSWFYPPSVKRRFGIHKDVYDAMRLSDDFERAQFEIRYFFPLGIVEPIIVDSFEVVDYCEKFIHPTLLKGLYALVKVRPSDPLMYLARWILINNPYQPHYEDIEVALAPI</sequence>
<comment type="caution">
    <text evidence="2">Lacks conserved residue(s) required for the propagation of feature annotation.</text>
</comment>
<dbReference type="SUPFAM" id="SSF54919">
    <property type="entry name" value="Nucleoside diphosphate kinase, NDK"/>
    <property type="match status" value="1"/>
</dbReference>
<name>A0AAW1UQF8_9CUCU</name>
<gene>
    <name evidence="5" type="ORF">WA026_018922</name>
</gene>